<keyword evidence="1" id="KW-0812">Transmembrane</keyword>
<organism evidence="2 3">
    <name type="scientific">Nocardia thailandica</name>
    <dbReference type="NCBI Taxonomy" id="257275"/>
    <lineage>
        <taxon>Bacteria</taxon>
        <taxon>Bacillati</taxon>
        <taxon>Actinomycetota</taxon>
        <taxon>Actinomycetes</taxon>
        <taxon>Mycobacteriales</taxon>
        <taxon>Nocardiaceae</taxon>
        <taxon>Nocardia</taxon>
    </lineage>
</organism>
<evidence type="ECO:0000313" key="2">
    <source>
        <dbReference type="EMBL" id="MFF0544754.1"/>
    </source>
</evidence>
<feature type="transmembrane region" description="Helical" evidence="1">
    <location>
        <begin position="7"/>
        <end position="27"/>
    </location>
</feature>
<dbReference type="RefSeq" id="WP_387701256.1">
    <property type="nucleotide sequence ID" value="NZ_JBIAMX010000010.1"/>
</dbReference>
<name>A0ABW6PQY0_9NOCA</name>
<reference evidence="2 3" key="1">
    <citation type="submission" date="2024-10" db="EMBL/GenBank/DDBJ databases">
        <title>The Natural Products Discovery Center: Release of the First 8490 Sequenced Strains for Exploring Actinobacteria Biosynthetic Diversity.</title>
        <authorList>
            <person name="Kalkreuter E."/>
            <person name="Kautsar S.A."/>
            <person name="Yang D."/>
            <person name="Bader C.D."/>
            <person name="Teijaro C.N."/>
            <person name="Fluegel L."/>
            <person name="Davis C.M."/>
            <person name="Simpson J.R."/>
            <person name="Lauterbach L."/>
            <person name="Steele A.D."/>
            <person name="Gui C."/>
            <person name="Meng S."/>
            <person name="Li G."/>
            <person name="Viehrig K."/>
            <person name="Ye F."/>
            <person name="Su P."/>
            <person name="Kiefer A.F."/>
            <person name="Nichols A."/>
            <person name="Cepeda A.J."/>
            <person name="Yan W."/>
            <person name="Fan B."/>
            <person name="Jiang Y."/>
            <person name="Adhikari A."/>
            <person name="Zheng C.-J."/>
            <person name="Schuster L."/>
            <person name="Cowan T.M."/>
            <person name="Smanski M.J."/>
            <person name="Chevrette M.G."/>
            <person name="De Carvalho L.P.S."/>
            <person name="Shen B."/>
        </authorList>
    </citation>
    <scope>NUCLEOTIDE SEQUENCE [LARGE SCALE GENOMIC DNA]</scope>
    <source>
        <strain evidence="2 3">NPDC004045</strain>
    </source>
</reference>
<proteinExistence type="predicted"/>
<feature type="transmembrane region" description="Helical" evidence="1">
    <location>
        <begin position="39"/>
        <end position="61"/>
    </location>
</feature>
<keyword evidence="3" id="KW-1185">Reference proteome</keyword>
<protein>
    <submittedName>
        <fullName evidence="2">Uncharacterized protein</fullName>
    </submittedName>
</protein>
<dbReference type="Proteomes" id="UP001601444">
    <property type="component" value="Unassembled WGS sequence"/>
</dbReference>
<keyword evidence="1" id="KW-1133">Transmembrane helix</keyword>
<keyword evidence="1" id="KW-0472">Membrane</keyword>
<dbReference type="EMBL" id="JBIAMX010000010">
    <property type="protein sequence ID" value="MFF0544754.1"/>
    <property type="molecule type" value="Genomic_DNA"/>
</dbReference>
<sequence>MNHARILRTMLGVTAVYLVALALWLSWLAPHAPPGTLPYQVVIMVGLFGTCAGVGMLLSDLPSRADRRLRKHGLEGWAVIERVHPLARTDHHSELTELDLSLTVPGTESYRGTIVFDVMPVDRPRLEVGRVLSVRVDPADRDRIMVLPYLS</sequence>
<evidence type="ECO:0000256" key="1">
    <source>
        <dbReference type="SAM" id="Phobius"/>
    </source>
</evidence>
<gene>
    <name evidence="2" type="ORF">ACFYTF_18150</name>
</gene>
<evidence type="ECO:0000313" key="3">
    <source>
        <dbReference type="Proteomes" id="UP001601444"/>
    </source>
</evidence>
<accession>A0ABW6PQY0</accession>
<comment type="caution">
    <text evidence="2">The sequence shown here is derived from an EMBL/GenBank/DDBJ whole genome shotgun (WGS) entry which is preliminary data.</text>
</comment>